<gene>
    <name evidence="7" type="ORF">KUF71_010098</name>
</gene>
<dbReference type="Gene3D" id="3.30.160.60">
    <property type="entry name" value="Classic Zinc Finger"/>
    <property type="match status" value="2"/>
</dbReference>
<evidence type="ECO:0000259" key="6">
    <source>
        <dbReference type="PROSITE" id="PS50157"/>
    </source>
</evidence>
<evidence type="ECO:0000256" key="4">
    <source>
        <dbReference type="ARBA" id="ARBA00022833"/>
    </source>
</evidence>
<dbReference type="PROSITE" id="PS50157">
    <property type="entry name" value="ZINC_FINGER_C2H2_2"/>
    <property type="match status" value="2"/>
</dbReference>
<dbReference type="GO" id="GO:0005634">
    <property type="term" value="C:nucleus"/>
    <property type="evidence" value="ECO:0007669"/>
    <property type="project" value="TreeGrafter"/>
</dbReference>
<evidence type="ECO:0000313" key="8">
    <source>
        <dbReference type="Proteomes" id="UP001219518"/>
    </source>
</evidence>
<dbReference type="AlphaFoldDB" id="A0AAE1HGC8"/>
<dbReference type="InterPro" id="IPR036236">
    <property type="entry name" value="Znf_C2H2_sf"/>
</dbReference>
<dbReference type="Pfam" id="PF00096">
    <property type="entry name" value="zf-C2H2"/>
    <property type="match status" value="2"/>
</dbReference>
<dbReference type="SMART" id="SM00355">
    <property type="entry name" value="ZnF_C2H2"/>
    <property type="match status" value="3"/>
</dbReference>
<organism evidence="7 8">
    <name type="scientific">Frankliniella fusca</name>
    <dbReference type="NCBI Taxonomy" id="407009"/>
    <lineage>
        <taxon>Eukaryota</taxon>
        <taxon>Metazoa</taxon>
        <taxon>Ecdysozoa</taxon>
        <taxon>Arthropoda</taxon>
        <taxon>Hexapoda</taxon>
        <taxon>Insecta</taxon>
        <taxon>Pterygota</taxon>
        <taxon>Neoptera</taxon>
        <taxon>Paraneoptera</taxon>
        <taxon>Thysanoptera</taxon>
        <taxon>Terebrantia</taxon>
        <taxon>Thripoidea</taxon>
        <taxon>Thripidae</taxon>
        <taxon>Frankliniella</taxon>
    </lineage>
</organism>
<keyword evidence="8" id="KW-1185">Reference proteome</keyword>
<dbReference type="PROSITE" id="PS00028">
    <property type="entry name" value="ZINC_FINGER_C2H2_1"/>
    <property type="match status" value="1"/>
</dbReference>
<dbReference type="GO" id="GO:0045944">
    <property type="term" value="P:positive regulation of transcription by RNA polymerase II"/>
    <property type="evidence" value="ECO:0007669"/>
    <property type="project" value="TreeGrafter"/>
</dbReference>
<evidence type="ECO:0000256" key="3">
    <source>
        <dbReference type="ARBA" id="ARBA00022771"/>
    </source>
</evidence>
<dbReference type="PANTHER" id="PTHR24403">
    <property type="entry name" value="ZINC FINGER PROTEIN"/>
    <property type="match status" value="1"/>
</dbReference>
<protein>
    <submittedName>
        <fullName evidence="7">Zinc finger protein 483</fullName>
    </submittedName>
</protein>
<dbReference type="SUPFAM" id="SSF57667">
    <property type="entry name" value="beta-beta-alpha zinc fingers"/>
    <property type="match status" value="1"/>
</dbReference>
<keyword evidence="1" id="KW-0479">Metal-binding</keyword>
<comment type="caution">
    <text evidence="7">The sequence shown here is derived from an EMBL/GenBank/DDBJ whole genome shotgun (WGS) entry which is preliminary data.</text>
</comment>
<dbReference type="InterPro" id="IPR013087">
    <property type="entry name" value="Znf_C2H2_type"/>
</dbReference>
<evidence type="ECO:0000256" key="1">
    <source>
        <dbReference type="ARBA" id="ARBA00022723"/>
    </source>
</evidence>
<evidence type="ECO:0000313" key="7">
    <source>
        <dbReference type="EMBL" id="KAK3920861.1"/>
    </source>
</evidence>
<name>A0AAE1HGC8_9NEOP</name>
<keyword evidence="3 5" id="KW-0863">Zinc-finger</keyword>
<feature type="domain" description="C2H2-type" evidence="6">
    <location>
        <begin position="147"/>
        <end position="178"/>
    </location>
</feature>
<keyword evidence="4" id="KW-0862">Zinc</keyword>
<reference evidence="7" key="2">
    <citation type="journal article" date="2023" name="BMC Genomics">
        <title>Pest status, molecular evolution, and epigenetic factors derived from the genome assembly of Frankliniella fusca, a thysanopteran phytovirus vector.</title>
        <authorList>
            <person name="Catto M.A."/>
            <person name="Labadie P.E."/>
            <person name="Jacobson A.L."/>
            <person name="Kennedy G.G."/>
            <person name="Srinivasan R."/>
            <person name="Hunt B.G."/>
        </authorList>
    </citation>
    <scope>NUCLEOTIDE SEQUENCE</scope>
    <source>
        <strain evidence="7">PL_HMW_Pooled</strain>
    </source>
</reference>
<proteinExistence type="predicted"/>
<dbReference type="FunFam" id="3.30.160.60:FF:000446">
    <property type="entry name" value="Zinc finger protein"/>
    <property type="match status" value="1"/>
</dbReference>
<dbReference type="GO" id="GO:0008270">
    <property type="term" value="F:zinc ion binding"/>
    <property type="evidence" value="ECO:0007669"/>
    <property type="project" value="UniProtKB-KW"/>
</dbReference>
<dbReference type="InterPro" id="IPR050688">
    <property type="entry name" value="Zinc_finger/UBP_domain"/>
</dbReference>
<feature type="domain" description="C2H2-type" evidence="6">
    <location>
        <begin position="119"/>
        <end position="147"/>
    </location>
</feature>
<sequence length="179" mass="20549">MSYTIKTTAMDESNTLCHIETLLTSGSLEEEFGYRIMENFENCFSFEAELMLENKEKEPPAYEKIAPQPDVKPITTPDKADNALAYKPTCPKTGTCKLCKKTFSYLRKHMLVHTKVKPFKCNVCGHECSQKSNLNRHYKSKHADKNFDCPICGAKFSRNDKLKEHIQKCKKVNNAKKML</sequence>
<accession>A0AAE1HGC8</accession>
<dbReference type="Proteomes" id="UP001219518">
    <property type="component" value="Unassembled WGS sequence"/>
</dbReference>
<dbReference type="PANTHER" id="PTHR24403:SF107">
    <property type="entry name" value="ZINC FINGER PROTEIN 521"/>
    <property type="match status" value="1"/>
</dbReference>
<keyword evidence="2" id="KW-0677">Repeat</keyword>
<reference evidence="7" key="1">
    <citation type="submission" date="2021-07" db="EMBL/GenBank/DDBJ databases">
        <authorList>
            <person name="Catto M.A."/>
            <person name="Jacobson A."/>
            <person name="Kennedy G."/>
            <person name="Labadie P."/>
            <person name="Hunt B.G."/>
            <person name="Srinivasan R."/>
        </authorList>
    </citation>
    <scope>NUCLEOTIDE SEQUENCE</scope>
    <source>
        <strain evidence="7">PL_HMW_Pooled</strain>
        <tissue evidence="7">Head</tissue>
    </source>
</reference>
<evidence type="ECO:0000256" key="2">
    <source>
        <dbReference type="ARBA" id="ARBA00022737"/>
    </source>
</evidence>
<evidence type="ECO:0000256" key="5">
    <source>
        <dbReference type="PROSITE-ProRule" id="PRU00042"/>
    </source>
</evidence>
<dbReference type="EMBL" id="JAHWGI010001023">
    <property type="protein sequence ID" value="KAK3920861.1"/>
    <property type="molecule type" value="Genomic_DNA"/>
</dbReference>